<feature type="compositionally biased region" description="Low complexity" evidence="1">
    <location>
        <begin position="70"/>
        <end position="84"/>
    </location>
</feature>
<feature type="compositionally biased region" description="Polar residues" evidence="1">
    <location>
        <begin position="548"/>
        <end position="563"/>
    </location>
</feature>
<proteinExistence type="predicted"/>
<feature type="region of interest" description="Disordered" evidence="1">
    <location>
        <begin position="920"/>
        <end position="1015"/>
    </location>
</feature>
<feature type="compositionally biased region" description="Polar residues" evidence="1">
    <location>
        <begin position="982"/>
        <end position="1001"/>
    </location>
</feature>
<feature type="compositionally biased region" description="Polar residues" evidence="1">
    <location>
        <begin position="356"/>
        <end position="373"/>
    </location>
</feature>
<feature type="compositionally biased region" description="Polar residues" evidence="1">
    <location>
        <begin position="413"/>
        <end position="431"/>
    </location>
</feature>
<evidence type="ECO:0000256" key="1">
    <source>
        <dbReference type="SAM" id="MobiDB-lite"/>
    </source>
</evidence>
<feature type="compositionally biased region" description="Acidic residues" evidence="1">
    <location>
        <begin position="1057"/>
        <end position="1068"/>
    </location>
</feature>
<keyword evidence="3" id="KW-1185">Reference proteome</keyword>
<feature type="compositionally biased region" description="Basic and acidic residues" evidence="1">
    <location>
        <begin position="450"/>
        <end position="469"/>
    </location>
</feature>
<feature type="compositionally biased region" description="Low complexity" evidence="1">
    <location>
        <begin position="779"/>
        <end position="797"/>
    </location>
</feature>
<feature type="region of interest" description="Disordered" evidence="1">
    <location>
        <begin position="323"/>
        <end position="668"/>
    </location>
</feature>
<feature type="compositionally biased region" description="Polar residues" evidence="1">
    <location>
        <begin position="241"/>
        <end position="275"/>
    </location>
</feature>
<evidence type="ECO:0000313" key="3">
    <source>
        <dbReference type="Proteomes" id="UP001270362"/>
    </source>
</evidence>
<feature type="compositionally biased region" description="Acidic residues" evidence="1">
    <location>
        <begin position="1414"/>
        <end position="1423"/>
    </location>
</feature>
<comment type="caution">
    <text evidence="2">The sequence shown here is derived from an EMBL/GenBank/DDBJ whole genome shotgun (WGS) entry which is preliminary data.</text>
</comment>
<feature type="region of interest" description="Disordered" evidence="1">
    <location>
        <begin position="1"/>
        <end position="21"/>
    </location>
</feature>
<name>A0AAE0XID7_9PEZI</name>
<accession>A0AAE0XID7</accession>
<feature type="compositionally biased region" description="Low complexity" evidence="1">
    <location>
        <begin position="856"/>
        <end position="870"/>
    </location>
</feature>
<feature type="compositionally biased region" description="Polar residues" evidence="1">
    <location>
        <begin position="1257"/>
        <end position="1268"/>
    </location>
</feature>
<feature type="compositionally biased region" description="Basic and acidic residues" evidence="1">
    <location>
        <begin position="698"/>
        <end position="715"/>
    </location>
</feature>
<feature type="compositionally biased region" description="Basic and acidic residues" evidence="1">
    <location>
        <begin position="1606"/>
        <end position="1615"/>
    </location>
</feature>
<feature type="compositionally biased region" description="Basic and acidic residues" evidence="1">
    <location>
        <begin position="380"/>
        <end position="398"/>
    </location>
</feature>
<protein>
    <submittedName>
        <fullName evidence="2">Uncharacterized protein</fullName>
    </submittedName>
</protein>
<feature type="region of interest" description="Disordered" evidence="1">
    <location>
        <begin position="49"/>
        <end position="307"/>
    </location>
</feature>
<evidence type="ECO:0000313" key="2">
    <source>
        <dbReference type="EMBL" id="KAK3693963.1"/>
    </source>
</evidence>
<feature type="compositionally biased region" description="Polar residues" evidence="1">
    <location>
        <begin position="824"/>
        <end position="838"/>
    </location>
</feature>
<gene>
    <name evidence="2" type="ORF">B0T22DRAFT_533112</name>
</gene>
<feature type="region of interest" description="Disordered" evidence="1">
    <location>
        <begin position="1652"/>
        <end position="1671"/>
    </location>
</feature>
<feature type="compositionally biased region" description="Polar residues" evidence="1">
    <location>
        <begin position="1277"/>
        <end position="1288"/>
    </location>
</feature>
<feature type="compositionally biased region" description="Polar residues" evidence="1">
    <location>
        <begin position="922"/>
        <end position="944"/>
    </location>
</feature>
<feature type="compositionally biased region" description="Polar residues" evidence="1">
    <location>
        <begin position="1426"/>
        <end position="1436"/>
    </location>
</feature>
<feature type="compositionally biased region" description="Low complexity" evidence="1">
    <location>
        <begin position="49"/>
        <end position="58"/>
    </location>
</feature>
<feature type="compositionally biased region" description="Basic and acidic residues" evidence="1">
    <location>
        <begin position="841"/>
        <end position="853"/>
    </location>
</feature>
<feature type="compositionally biased region" description="Polar residues" evidence="1">
    <location>
        <begin position="1618"/>
        <end position="1634"/>
    </location>
</feature>
<organism evidence="2 3">
    <name type="scientific">Podospora appendiculata</name>
    <dbReference type="NCBI Taxonomy" id="314037"/>
    <lineage>
        <taxon>Eukaryota</taxon>
        <taxon>Fungi</taxon>
        <taxon>Dikarya</taxon>
        <taxon>Ascomycota</taxon>
        <taxon>Pezizomycotina</taxon>
        <taxon>Sordariomycetes</taxon>
        <taxon>Sordariomycetidae</taxon>
        <taxon>Sordariales</taxon>
        <taxon>Podosporaceae</taxon>
        <taxon>Podospora</taxon>
    </lineage>
</organism>
<feature type="compositionally biased region" description="Low complexity" evidence="1">
    <location>
        <begin position="283"/>
        <end position="297"/>
    </location>
</feature>
<sequence length="1688" mass="180484">MFGTRRHRPPNPPLTAATADPDAATAAAAVFKRHESSPLLSAAAAATALRARPMTPTRVADVQTKRTLRRSASVASSTATASDAGYQRPGLRRRESSGSMTERTFRSPSPHRPASSGSGHRQSRSLPDAADLPPVPALPRDVQTGARQEQPHHKTNSLGMATTPLRLASQTLGGQDAPSWFGAARLGDPGNVRRTDPAMASPPSSPPQVVQDEYSPDAGRPGSQASSINFSYPSRVRVGSPTASPVDNRSPLESSTHVAQQQQWFPGSQPSQGHLSNRRTSESGASSTRRRSVSASSDQSLVYDPNSRRMVRRADLLAAEQAVLDSAEQPTRSKKKKQTPQRAGSHLAQGTMGRTKITTSRATPAGGQSSNAVSPPRPQLRVEPHQPRVLEPDQREPAVKFAGTPPRIESKSVEQQSPPEYTRQDAPSTAISVPVPKDSPMTLRRQPSTVKEEPELEHSDAERSAHRAISDALDAVPSRQRVSAVADPNTPSHTEEPQRTDTSAAASPSTFPPDQPTIVDQKQPADVALSPNTALHEPTRYGSPESRIASQYLRQRTHSNSPARQAHFGPVQDSLMVIHSPPARSISPRKSAMKHSSPSRGASPTDDTSEASISFAPREEPHLSRKKSVRVSFDDENTVVVGDSASPTRAESPMLPSPQTANRRPWYSNIGRIKKDLASLDDDEVMKPRPALPSFGSVRDRKPRELSPVEGERPLVRPIAEYNPPTTIGAPVPAPDPLGQSSDHAVGELLAREHEERSRILANTSRFREPLPPVVTSVEGSGYASDSSTSSSSSSGSEFKESQAFPGVSAPVQQEQHVDVDHNNIISNTKQSGSTGTGDETPEKAANDNDKTGETSIPTISISQPSPGIPENKAPSTYFVDVPGGFPDDDSDPSVADSSKANTSVPSGIQFDCAREGILEPTVQQHHSAATSQTPTTVPATQLATVDPPSDSESSIYSDAYEDLSETEGDGFLSLDAVLESPSYQNTQSEGTPQEVASQQPAALEEAPKLGNELSTATTVVDHQPAEAPQDDWEKAKAFWRSLTADKRALLEKEALEDAGIDADLEETELSRKPKKKKSVERRNSERKVLAVHLAQQIIVQQERDNSANPERSYMIKPGTKWAQSESDNGPTMRKSLRSEPQHQPAATPGGGKPRLRKSMRTDSSARSAEVPQPSGRVTASGIQRPASLPPQPTVPHATANRRKVSGVRSEAASGSPMANYNPPPTQRRGSTSSESSFKRARGAPGGQGFSFRKSMRQPSPSAQGENRSVNKRFSLRSMSPSGSQFRQSPDSPPAASSPQMRRTLRDSSSERKSPTGGMRLPTFGLASGGKKSVGGKRASKSFSSRFGDSSDEDNAGISTGFRSRFEDSSDDEAVTPMPLPAMNKRTMRTSGSASAPPRHIRNQDSIASTALAEELEESEEFPDANGNSKQNTAATRTVAPYQPRDQASLELRRSRSGRGELPGSQTSPAALGVTTAISSTGALEQRPSSASKRSSFMSVLRRKKHGSVDGKISRPGVSESAARRDTKLERSADQLRGIRTASVAGGSDAGTLAEDMNEEEKFHPQAPRSPKLQKKIATAAAAGSVHSPSVFEEKTASPAATPGLDRTDEKEFGMPRRNQTSGNLGTRTMSANNVPPRPGFLQSRTMSAGLASLDGRSPVSIAGTTGTTATGKKKKFGALRRMFGLND</sequence>
<dbReference type="Proteomes" id="UP001270362">
    <property type="component" value="Unassembled WGS sequence"/>
</dbReference>
<feature type="compositionally biased region" description="Acidic residues" evidence="1">
    <location>
        <begin position="960"/>
        <end position="969"/>
    </location>
</feature>
<feature type="compositionally biased region" description="Basic and acidic residues" evidence="1">
    <location>
        <begin position="1522"/>
        <end position="1534"/>
    </location>
</feature>
<feature type="region of interest" description="Disordered" evidence="1">
    <location>
        <begin position="1055"/>
        <end position="1639"/>
    </location>
</feature>
<reference evidence="2" key="1">
    <citation type="journal article" date="2023" name="Mol. Phylogenet. Evol.">
        <title>Genome-scale phylogeny and comparative genomics of the fungal order Sordariales.</title>
        <authorList>
            <person name="Hensen N."/>
            <person name="Bonometti L."/>
            <person name="Westerberg I."/>
            <person name="Brannstrom I.O."/>
            <person name="Guillou S."/>
            <person name="Cros-Aarteil S."/>
            <person name="Calhoun S."/>
            <person name="Haridas S."/>
            <person name="Kuo A."/>
            <person name="Mondo S."/>
            <person name="Pangilinan J."/>
            <person name="Riley R."/>
            <person name="LaButti K."/>
            <person name="Andreopoulos B."/>
            <person name="Lipzen A."/>
            <person name="Chen C."/>
            <person name="Yan M."/>
            <person name="Daum C."/>
            <person name="Ng V."/>
            <person name="Clum A."/>
            <person name="Steindorff A."/>
            <person name="Ohm R.A."/>
            <person name="Martin F."/>
            <person name="Silar P."/>
            <person name="Natvig D.O."/>
            <person name="Lalanne C."/>
            <person name="Gautier V."/>
            <person name="Ament-Velasquez S.L."/>
            <person name="Kruys A."/>
            <person name="Hutchinson M.I."/>
            <person name="Powell A.J."/>
            <person name="Barry K."/>
            <person name="Miller A.N."/>
            <person name="Grigoriev I.V."/>
            <person name="Debuchy R."/>
            <person name="Gladieux P."/>
            <person name="Hiltunen Thoren M."/>
            <person name="Johannesson H."/>
        </authorList>
    </citation>
    <scope>NUCLEOTIDE SEQUENCE</scope>
    <source>
        <strain evidence="2">CBS 314.62</strain>
    </source>
</reference>
<feature type="compositionally biased region" description="Polar residues" evidence="1">
    <location>
        <begin position="1476"/>
        <end position="1498"/>
    </location>
</feature>
<feature type="compositionally biased region" description="Low complexity" evidence="1">
    <location>
        <begin position="126"/>
        <end position="142"/>
    </location>
</feature>
<feature type="compositionally biased region" description="Polar residues" evidence="1">
    <location>
        <begin position="500"/>
        <end position="509"/>
    </location>
</feature>
<dbReference type="EMBL" id="JAULSO010000001">
    <property type="protein sequence ID" value="KAK3693963.1"/>
    <property type="molecule type" value="Genomic_DNA"/>
</dbReference>
<feature type="compositionally biased region" description="Polar residues" evidence="1">
    <location>
        <begin position="594"/>
        <end position="612"/>
    </location>
</feature>
<feature type="compositionally biased region" description="Polar residues" evidence="1">
    <location>
        <begin position="223"/>
        <end position="232"/>
    </location>
</feature>
<feature type="compositionally biased region" description="Basic and acidic residues" evidence="1">
    <location>
        <begin position="750"/>
        <end position="759"/>
    </location>
</feature>
<reference evidence="2" key="2">
    <citation type="submission" date="2023-06" db="EMBL/GenBank/DDBJ databases">
        <authorList>
            <consortium name="Lawrence Berkeley National Laboratory"/>
            <person name="Haridas S."/>
            <person name="Hensen N."/>
            <person name="Bonometti L."/>
            <person name="Westerberg I."/>
            <person name="Brannstrom I.O."/>
            <person name="Guillou S."/>
            <person name="Cros-Aarteil S."/>
            <person name="Calhoun S."/>
            <person name="Kuo A."/>
            <person name="Mondo S."/>
            <person name="Pangilinan J."/>
            <person name="Riley R."/>
            <person name="Labutti K."/>
            <person name="Andreopoulos B."/>
            <person name="Lipzen A."/>
            <person name="Chen C."/>
            <person name="Yanf M."/>
            <person name="Daum C."/>
            <person name="Ng V."/>
            <person name="Clum A."/>
            <person name="Steindorff A."/>
            <person name="Ohm R."/>
            <person name="Martin F."/>
            <person name="Silar P."/>
            <person name="Natvig D."/>
            <person name="Lalanne C."/>
            <person name="Gautier V."/>
            <person name="Ament-Velasquez S.L."/>
            <person name="Kruys A."/>
            <person name="Hutchinson M.I."/>
            <person name="Powell A.J."/>
            <person name="Barry K."/>
            <person name="Miller A.N."/>
            <person name="Grigoriev I.V."/>
            <person name="Debuchy R."/>
            <person name="Gladieux P."/>
            <person name="Thoren M.H."/>
            <person name="Johannesson H."/>
        </authorList>
    </citation>
    <scope>NUCLEOTIDE SEQUENCE</scope>
    <source>
        <strain evidence="2">CBS 314.62</strain>
    </source>
</reference>
<feature type="compositionally biased region" description="Basic and acidic residues" evidence="1">
    <location>
        <begin position="1304"/>
        <end position="1314"/>
    </location>
</feature>
<feature type="region of interest" description="Disordered" evidence="1">
    <location>
        <begin position="685"/>
        <end position="907"/>
    </location>
</feature>